<dbReference type="PANTHER" id="PTHR30536:SF1">
    <property type="entry name" value="GALACTARATE DEHYDRATASE (L-THREO-FORMING)"/>
    <property type="match status" value="1"/>
</dbReference>
<dbReference type="InterPro" id="IPR044144">
    <property type="entry name" value="SAF_UxaA/GarD"/>
</dbReference>
<dbReference type="InterPro" id="IPR052172">
    <property type="entry name" value="UxaA_altronate/galactarate_dh"/>
</dbReference>
<dbReference type="EC" id="4.2.1.42" evidence="3"/>
<dbReference type="Proteomes" id="UP000554286">
    <property type="component" value="Unassembled WGS sequence"/>
</dbReference>
<dbReference type="SMART" id="SM00858">
    <property type="entry name" value="SAF"/>
    <property type="match status" value="1"/>
</dbReference>
<evidence type="ECO:0000256" key="2">
    <source>
        <dbReference type="ARBA" id="ARBA00023239"/>
    </source>
</evidence>
<dbReference type="InterPro" id="IPR007392">
    <property type="entry name" value="GD_AH_second"/>
</dbReference>
<name>A0A7W6R9Z1_9PROT</name>
<evidence type="ECO:0000256" key="3">
    <source>
        <dbReference type="NCBIfam" id="TIGR03248"/>
    </source>
</evidence>
<dbReference type="NCBIfam" id="TIGR03248">
    <property type="entry name" value="galactar-dH20"/>
    <property type="match status" value="1"/>
</dbReference>
<dbReference type="Pfam" id="PF04295">
    <property type="entry name" value="GD_AH_second"/>
    <property type="match status" value="1"/>
</dbReference>
<comment type="similarity">
    <text evidence="1">Belongs to the UxaA family.</text>
</comment>
<evidence type="ECO:0000313" key="6">
    <source>
        <dbReference type="Proteomes" id="UP000554286"/>
    </source>
</evidence>
<dbReference type="InterPro" id="IPR048332">
    <property type="entry name" value="GD_AH_C"/>
</dbReference>
<dbReference type="GO" id="GO:0019698">
    <property type="term" value="P:D-galacturonate catabolic process"/>
    <property type="evidence" value="ECO:0007669"/>
    <property type="project" value="TreeGrafter"/>
</dbReference>
<accession>A0A7W6R9Z1</accession>
<dbReference type="GO" id="GO:0046392">
    <property type="term" value="P:galactarate catabolic process"/>
    <property type="evidence" value="ECO:0007669"/>
    <property type="project" value="UniProtKB-UniRule"/>
</dbReference>
<evidence type="ECO:0000256" key="1">
    <source>
        <dbReference type="ARBA" id="ARBA00010986"/>
    </source>
</evidence>
<reference evidence="5 6" key="1">
    <citation type="submission" date="2020-08" db="EMBL/GenBank/DDBJ databases">
        <title>Genome sequencing of Purple Non-Sulfur Bacteria from various extreme environments.</title>
        <authorList>
            <person name="Mayer M."/>
        </authorList>
    </citation>
    <scope>NUCLEOTIDE SEQUENCE [LARGE SCALE GENOMIC DNA]</scope>
    <source>
        <strain evidence="5 6">JA131</strain>
    </source>
</reference>
<organism evidence="5 6">
    <name type="scientific">Roseospira visakhapatnamensis</name>
    <dbReference type="NCBI Taxonomy" id="390880"/>
    <lineage>
        <taxon>Bacteria</taxon>
        <taxon>Pseudomonadati</taxon>
        <taxon>Pseudomonadota</taxon>
        <taxon>Alphaproteobacteria</taxon>
        <taxon>Rhodospirillales</taxon>
        <taxon>Rhodospirillaceae</taxon>
        <taxon>Roseospira</taxon>
    </lineage>
</organism>
<gene>
    <name evidence="5" type="ORF">GGD89_000276</name>
</gene>
<dbReference type="InterPro" id="IPR017654">
    <property type="entry name" value="GarD-like"/>
</dbReference>
<dbReference type="Pfam" id="PF20629">
    <property type="entry name" value="GD_AH_C"/>
    <property type="match status" value="1"/>
</dbReference>
<comment type="caution">
    <text evidence="5">The sequence shown here is derived from an EMBL/GenBank/DDBJ whole genome shotgun (WGS) entry which is preliminary data.</text>
</comment>
<evidence type="ECO:0000313" key="5">
    <source>
        <dbReference type="EMBL" id="MBB4264670.1"/>
    </source>
</evidence>
<dbReference type="PANTHER" id="PTHR30536">
    <property type="entry name" value="ALTRONATE/GALACTARATE DEHYDRATASE"/>
    <property type="match status" value="1"/>
</dbReference>
<evidence type="ECO:0000259" key="4">
    <source>
        <dbReference type="SMART" id="SM00858"/>
    </source>
</evidence>
<dbReference type="GO" id="GO:0008867">
    <property type="term" value="F:galactarate dehydratase activity"/>
    <property type="evidence" value="ECO:0007669"/>
    <property type="project" value="UniProtKB-UniRule"/>
</dbReference>
<keyword evidence="6" id="KW-1185">Reference proteome</keyword>
<dbReference type="InterPro" id="IPR013974">
    <property type="entry name" value="SAF"/>
</dbReference>
<dbReference type="Gene3D" id="2.30.130.110">
    <property type="match status" value="1"/>
</dbReference>
<sequence length="512" mass="53024">MTPDGATLRQHPDDNVAIVLAPGGLQAGALALDGTPLIEDVPFGHKVALADLPAGGAVTRYGVTIGLATHALGRGSWVSDDRVTLPPAPSLDRLPPPAILAARSSAAVRIRAGATFDGYRNADGSVGTRNLLGVTTSVPCVRGVVEHVTRRIETDLLPRYPNVDGVVALTHAYGCGVAIAAPDADIPIRTIRNLARNPNFGGEVMVIGLGCEKLVPESLLPEGQEDASVLRLQDTAFTGFQAMVDGMLKQAEGHLDRLNRRRREPCPVSDLVVGLQCGGSDAFSGITANPALGHVADLIVAHGGSVLFSEVTEVRDAIPLLTARAADDAVARALAREMAWYDAYLDKGGADRGANTSPGNKTGGLSGIVEKAMGSVAKSGSSPIVDVLAPGERIRRKGLTFAATPASDFICGTLQLAAGMTLHVFTTGRGTPYNLAAAPVIKVSSNSEIAARWHDLIDLDAGRIATGAVTVAAMGEALFSLILDVASGRHTTAADRLGLQNDLTVFNPAPVT</sequence>
<keyword evidence="2 5" id="KW-0456">Lyase</keyword>
<dbReference type="AlphaFoldDB" id="A0A7W6R9Z1"/>
<dbReference type="RefSeq" id="WP_184042293.1">
    <property type="nucleotide sequence ID" value="NZ_JACIGK010000001.1"/>
</dbReference>
<dbReference type="EMBL" id="JACIGK010000001">
    <property type="protein sequence ID" value="MBB4264670.1"/>
    <property type="molecule type" value="Genomic_DNA"/>
</dbReference>
<proteinExistence type="inferred from homology"/>
<dbReference type="CDD" id="cd11613">
    <property type="entry name" value="SAF_AH_GD"/>
    <property type="match status" value="1"/>
</dbReference>
<protein>
    <recommendedName>
        <fullName evidence="3">Galactarate dehydratase</fullName>
        <ecNumber evidence="3">4.2.1.42</ecNumber>
    </recommendedName>
</protein>
<feature type="domain" description="SAF" evidence="4">
    <location>
        <begin position="14"/>
        <end position="84"/>
    </location>
</feature>